<sequence>MIHSLVHRSALVATLLAGTAIATPALAQHNATADQAMPTQEEPDKTRVADGDDIVVTGRAGTSRQRKVETSYAISTISDQDLRIRAPIGVAEALKQVPGFYSAPTSGEVAGGVRVRGIPSDGYQTVALLEDGIPIQGDPGLGWLNGDQSLRIDQSVERIEVVRGGPSAIFYSNAPGAAINFITRKGGDTLEALARYEAASYNSHRIDGWIGGPIGATGWHFFAGGYYRASDGPHNSGYTQDRGGQFRVNLSKEFDRGGISFGVKRIDERVGYWGGGIYQANVDGTPSNVVGLDNKVDNVVGPDTRYFNFLTPNGTVKFDNGIGSSVKLTQLSFQAHYDIADSFKVEENVRYRTSWTQRNSITPYSVAASASALVTGAFGKPPAGTSYALVYRDSGAAFDLAKQNGNGLALIDLARTHTVPLDEFITDTRLVGKVDLFGTHNLAFGVYYAREQEDYNALSAAVLTDVKPHAEVLDAYLVDAKGNKLFKISDNGVIQYGAEYANASGSSDNIAAYASDEWQLTSKFRLEGGVRYEQIKTRGQVEGTKKVNLGQSPTSADDSVGVGTGVFTPFSRKYDHVGWTAAANYQVRSFFGVFARYTDTFRLPAVSSFITNANATPVVQTLNMLEGGVKYSRGKVDLYATAFRTVYNSYAISDYQKLANGLLSPVTVYGDTKTTGTEIEGTWRPTDWFDLHASWTWQDNRFSKFVYTNSAGVLTDYSHHKVNGVPDNTFRITPGLTLFDRKVRLQSDVNYVGALYTDVANQIRLPSYWSVDFDAQFQITPKLQFGLIVANVTNAFGLVNGNPRAGTIDNSQAGQPVYIGSSLYQRNYRGSLTYRF</sequence>
<evidence type="ECO:0000256" key="6">
    <source>
        <dbReference type="ARBA" id="ARBA00022729"/>
    </source>
</evidence>
<keyword evidence="8" id="KW-0406">Ion transport</keyword>
<keyword evidence="2 12" id="KW-0813">Transport</keyword>
<dbReference type="EMBL" id="JAWXXV010000001">
    <property type="protein sequence ID" value="MDX5983541.1"/>
    <property type="molecule type" value="Genomic_DNA"/>
</dbReference>
<dbReference type="Gene3D" id="2.170.130.10">
    <property type="entry name" value="TonB-dependent receptor, plug domain"/>
    <property type="match status" value="1"/>
</dbReference>
<accession>A0ABU4PH58</accession>
<dbReference type="Proteomes" id="UP001279660">
    <property type="component" value="Unassembled WGS sequence"/>
</dbReference>
<evidence type="ECO:0000256" key="7">
    <source>
        <dbReference type="ARBA" id="ARBA00023004"/>
    </source>
</evidence>
<keyword evidence="3 12" id="KW-1134">Transmembrane beta strand</keyword>
<dbReference type="PROSITE" id="PS52016">
    <property type="entry name" value="TONB_DEPENDENT_REC_3"/>
    <property type="match status" value="1"/>
</dbReference>
<dbReference type="InterPro" id="IPR012910">
    <property type="entry name" value="Plug_dom"/>
</dbReference>
<keyword evidence="18" id="KW-1185">Reference proteome</keyword>
<comment type="caution">
    <text evidence="17">The sequence shown here is derived from an EMBL/GenBank/DDBJ whole genome shotgun (WGS) entry which is preliminary data.</text>
</comment>
<gene>
    <name evidence="17" type="ORF">SIL82_04650</name>
</gene>
<keyword evidence="4" id="KW-0410">Iron transport</keyword>
<keyword evidence="5 12" id="KW-0812">Transmembrane</keyword>
<reference evidence="17 18" key="1">
    <citation type="submission" date="2023-11" db="EMBL/GenBank/DDBJ databases">
        <title>MicrobeMod: A computational toolkit for identifying prokaryotic methylation and restriction-modification with nanopore sequencing.</title>
        <authorList>
            <person name="Crits-Christoph A."/>
            <person name="Kang S.C."/>
            <person name="Lee H."/>
            <person name="Ostrov N."/>
        </authorList>
    </citation>
    <scope>NUCLEOTIDE SEQUENCE [LARGE SCALE GENOMIC DNA]</scope>
    <source>
        <strain evidence="17 18">ATCC 14820</strain>
    </source>
</reference>
<evidence type="ECO:0000259" key="15">
    <source>
        <dbReference type="Pfam" id="PF00593"/>
    </source>
</evidence>
<evidence type="ECO:0000256" key="2">
    <source>
        <dbReference type="ARBA" id="ARBA00022448"/>
    </source>
</evidence>
<dbReference type="RefSeq" id="WP_010404902.1">
    <property type="nucleotide sequence ID" value="NZ_JAWXXV010000001.1"/>
</dbReference>
<evidence type="ECO:0000256" key="8">
    <source>
        <dbReference type="ARBA" id="ARBA00023065"/>
    </source>
</evidence>
<name>A0ABU4PH58_9SPHN</name>
<evidence type="ECO:0000256" key="14">
    <source>
        <dbReference type="SAM" id="SignalP"/>
    </source>
</evidence>
<feature type="domain" description="TonB-dependent receptor-like beta-barrel" evidence="15">
    <location>
        <begin position="283"/>
        <end position="791"/>
    </location>
</feature>
<dbReference type="PANTHER" id="PTHR32552">
    <property type="entry name" value="FERRICHROME IRON RECEPTOR-RELATED"/>
    <property type="match status" value="1"/>
</dbReference>
<keyword evidence="9 13" id="KW-0798">TonB box</keyword>
<dbReference type="Pfam" id="PF07715">
    <property type="entry name" value="Plug"/>
    <property type="match status" value="1"/>
</dbReference>
<evidence type="ECO:0000256" key="11">
    <source>
        <dbReference type="ARBA" id="ARBA00023237"/>
    </source>
</evidence>
<evidence type="ECO:0000313" key="18">
    <source>
        <dbReference type="Proteomes" id="UP001279660"/>
    </source>
</evidence>
<dbReference type="Pfam" id="PF00593">
    <property type="entry name" value="TonB_dep_Rec_b-barrel"/>
    <property type="match status" value="1"/>
</dbReference>
<feature type="domain" description="TonB-dependent receptor plug" evidence="16">
    <location>
        <begin position="67"/>
        <end position="177"/>
    </location>
</feature>
<keyword evidence="7" id="KW-0408">Iron</keyword>
<evidence type="ECO:0000256" key="4">
    <source>
        <dbReference type="ARBA" id="ARBA00022496"/>
    </source>
</evidence>
<keyword evidence="10 12" id="KW-0472">Membrane</keyword>
<dbReference type="InterPro" id="IPR037066">
    <property type="entry name" value="Plug_dom_sf"/>
</dbReference>
<feature type="chain" id="PRO_5047455432" evidence="14">
    <location>
        <begin position="28"/>
        <end position="836"/>
    </location>
</feature>
<feature type="signal peptide" evidence="14">
    <location>
        <begin position="1"/>
        <end position="27"/>
    </location>
</feature>
<evidence type="ECO:0000259" key="16">
    <source>
        <dbReference type="Pfam" id="PF07715"/>
    </source>
</evidence>
<keyword evidence="17" id="KW-0675">Receptor</keyword>
<protein>
    <submittedName>
        <fullName evidence="17">TonB-dependent receptor</fullName>
    </submittedName>
</protein>
<evidence type="ECO:0000313" key="17">
    <source>
        <dbReference type="EMBL" id="MDX5983541.1"/>
    </source>
</evidence>
<dbReference type="Gene3D" id="2.40.170.20">
    <property type="entry name" value="TonB-dependent receptor, beta-barrel domain"/>
    <property type="match status" value="1"/>
</dbReference>
<evidence type="ECO:0000256" key="3">
    <source>
        <dbReference type="ARBA" id="ARBA00022452"/>
    </source>
</evidence>
<proteinExistence type="inferred from homology"/>
<evidence type="ECO:0000256" key="13">
    <source>
        <dbReference type="RuleBase" id="RU003357"/>
    </source>
</evidence>
<evidence type="ECO:0000256" key="9">
    <source>
        <dbReference type="ARBA" id="ARBA00023077"/>
    </source>
</evidence>
<dbReference type="InterPro" id="IPR000531">
    <property type="entry name" value="Beta-barrel_TonB"/>
</dbReference>
<dbReference type="SUPFAM" id="SSF56935">
    <property type="entry name" value="Porins"/>
    <property type="match status" value="1"/>
</dbReference>
<comment type="similarity">
    <text evidence="12 13">Belongs to the TonB-dependent receptor family.</text>
</comment>
<evidence type="ECO:0000256" key="5">
    <source>
        <dbReference type="ARBA" id="ARBA00022692"/>
    </source>
</evidence>
<keyword evidence="11 12" id="KW-0998">Cell outer membrane</keyword>
<keyword evidence="6 14" id="KW-0732">Signal</keyword>
<evidence type="ECO:0000256" key="1">
    <source>
        <dbReference type="ARBA" id="ARBA00004571"/>
    </source>
</evidence>
<dbReference type="InterPro" id="IPR039426">
    <property type="entry name" value="TonB-dep_rcpt-like"/>
</dbReference>
<organism evidence="17 18">
    <name type="scientific">Sphingomonas echinoides</name>
    <dbReference type="NCBI Taxonomy" id="59803"/>
    <lineage>
        <taxon>Bacteria</taxon>
        <taxon>Pseudomonadati</taxon>
        <taxon>Pseudomonadota</taxon>
        <taxon>Alphaproteobacteria</taxon>
        <taxon>Sphingomonadales</taxon>
        <taxon>Sphingomonadaceae</taxon>
        <taxon>Sphingomonas</taxon>
    </lineage>
</organism>
<dbReference type="InterPro" id="IPR036942">
    <property type="entry name" value="Beta-barrel_TonB_sf"/>
</dbReference>
<evidence type="ECO:0000256" key="10">
    <source>
        <dbReference type="ARBA" id="ARBA00023136"/>
    </source>
</evidence>
<dbReference type="PANTHER" id="PTHR32552:SF89">
    <property type="entry name" value="CATECHOLATE SIDEROPHORE RECEPTOR FIU"/>
    <property type="match status" value="1"/>
</dbReference>
<comment type="subcellular location">
    <subcellularLocation>
        <location evidence="1 12">Cell outer membrane</location>
        <topology evidence="1 12">Multi-pass membrane protein</topology>
    </subcellularLocation>
</comment>
<evidence type="ECO:0000256" key="12">
    <source>
        <dbReference type="PROSITE-ProRule" id="PRU01360"/>
    </source>
</evidence>